<keyword evidence="6" id="KW-0472">Membrane</keyword>
<evidence type="ECO:0000256" key="3">
    <source>
        <dbReference type="ARBA" id="ARBA00022630"/>
    </source>
</evidence>
<comment type="subunit">
    <text evidence="6">The complex is composed of six subunits: RnfA, RnfB, RnfC, RnfD, RnfE and RnfG.</text>
</comment>
<keyword evidence="5 6" id="KW-0249">Electron transport</keyword>
<dbReference type="RefSeq" id="WP_045110942.1">
    <property type="nucleotide sequence ID" value="NZ_CAWQZC010000097.1"/>
</dbReference>
<dbReference type="OrthoDB" id="9784165at2"/>
<dbReference type="InterPro" id="IPR007329">
    <property type="entry name" value="FMN-bd"/>
</dbReference>
<evidence type="ECO:0000256" key="1">
    <source>
        <dbReference type="ARBA" id="ARBA00022448"/>
    </source>
</evidence>
<reference evidence="10 12" key="2">
    <citation type="submission" date="2016-11" db="EMBL/GenBank/DDBJ databases">
        <authorList>
            <person name="Jaros S."/>
            <person name="Januszkiewicz K."/>
            <person name="Wedrychowicz H."/>
        </authorList>
    </citation>
    <scope>NUCLEOTIDE SEQUENCE [LARGE SCALE GENOMIC DNA]</scope>
    <source>
        <strain evidence="10">NVI 5450</strain>
    </source>
</reference>
<evidence type="ECO:0000313" key="10">
    <source>
        <dbReference type="EMBL" id="SGZ09066.1"/>
    </source>
</evidence>
<keyword evidence="4 6" id="KW-0288">FMN</keyword>
<dbReference type="STRING" id="80854.MVIS_2847"/>
<keyword evidence="6" id="KW-1133">Transmembrane helix</keyword>
<sequence length="211" mass="22932">MLVSMKKNGAILALFAFACTSVVAITNAVTKDRIAEQEQTQLLKIINQLLPESGHDNNIFQSCKLMTNEALLGTSEPQRIFTATKNNEPVGYAIEGIAPKGYSGNIKLVAGVDTVGKITGVRILGHNETPGLGDKVEYRKSNWLDDFVDQTLTKENAHTWAVTKDGGDFDSFTGATITPRAVVSSVKNILTFYQSEQFSNLQSAPSCWSKS</sequence>
<dbReference type="PIRSF" id="PIRSF006091">
    <property type="entry name" value="E_trnsport_RnfG"/>
    <property type="match status" value="1"/>
</dbReference>
<dbReference type="Proteomes" id="UP000182660">
    <property type="component" value="Unassembled WGS sequence"/>
</dbReference>
<dbReference type="GO" id="GO:0009055">
    <property type="term" value="F:electron transfer activity"/>
    <property type="evidence" value="ECO:0007669"/>
    <property type="project" value="InterPro"/>
</dbReference>
<protein>
    <recommendedName>
        <fullName evidence="6">Ion-translocating oxidoreductase complex subunit G</fullName>
        <ecNumber evidence="6">7.-.-.-</ecNumber>
    </recommendedName>
    <alternativeName>
        <fullName evidence="6">Rnf electron transport complex subunit G</fullName>
    </alternativeName>
</protein>
<keyword evidence="6" id="KW-0997">Cell inner membrane</keyword>
<dbReference type="EMBL" id="FPLJ01000095">
    <property type="protein sequence ID" value="SGZ00363.1"/>
    <property type="molecule type" value="Genomic_DNA"/>
</dbReference>
<proteinExistence type="inferred from homology"/>
<dbReference type="Proteomes" id="UP000183794">
    <property type="component" value="Unassembled WGS sequence"/>
</dbReference>
<feature type="modified residue" description="FMN phosphoryl threonine" evidence="6">
    <location>
        <position position="176"/>
    </location>
</feature>
<dbReference type="EC" id="7.-.-.-" evidence="6"/>
<keyword evidence="2 6" id="KW-0597">Phosphoprotein</keyword>
<keyword evidence="7" id="KW-0732">Signal</keyword>
<dbReference type="SMART" id="SM00900">
    <property type="entry name" value="FMN_bind"/>
    <property type="match status" value="1"/>
</dbReference>
<comment type="subcellular location">
    <subcellularLocation>
        <location evidence="6">Cell inner membrane</location>
        <topology evidence="6">Single-pass membrane protein</topology>
    </subcellularLocation>
</comment>
<dbReference type="PATRIC" id="fig|80854.5.peg.3022"/>
<keyword evidence="6" id="KW-1003">Cell membrane</keyword>
<dbReference type="NCBIfam" id="TIGR01947">
    <property type="entry name" value="rnfG"/>
    <property type="match status" value="1"/>
</dbReference>
<comment type="similarity">
    <text evidence="6">Belongs to the RnfG family.</text>
</comment>
<comment type="function">
    <text evidence="6">Part of a membrane-bound complex that couples electron transfer with translocation of ions across the membrane.</text>
</comment>
<dbReference type="KEGG" id="mvs:MVIS_2847"/>
<dbReference type="GO" id="GO:0022900">
    <property type="term" value="P:electron transport chain"/>
    <property type="evidence" value="ECO:0007669"/>
    <property type="project" value="UniProtKB-UniRule"/>
</dbReference>
<evidence type="ECO:0000313" key="11">
    <source>
        <dbReference type="Proteomes" id="UP000182660"/>
    </source>
</evidence>
<evidence type="ECO:0000256" key="7">
    <source>
        <dbReference type="SAM" id="SignalP"/>
    </source>
</evidence>
<evidence type="ECO:0000256" key="2">
    <source>
        <dbReference type="ARBA" id="ARBA00022553"/>
    </source>
</evidence>
<dbReference type="InterPro" id="IPR010209">
    <property type="entry name" value="Ion_transpt_RnfG/RsxG"/>
</dbReference>
<dbReference type="GO" id="GO:0010181">
    <property type="term" value="F:FMN binding"/>
    <property type="evidence" value="ECO:0007669"/>
    <property type="project" value="InterPro"/>
</dbReference>
<dbReference type="PANTHER" id="PTHR36118:SF1">
    <property type="entry name" value="ION-TRANSLOCATING OXIDOREDUCTASE COMPLEX SUBUNIT G"/>
    <property type="match status" value="1"/>
</dbReference>
<dbReference type="PROSITE" id="PS51257">
    <property type="entry name" value="PROKAR_LIPOPROTEIN"/>
    <property type="match status" value="1"/>
</dbReference>
<dbReference type="HAMAP" id="MF_00479">
    <property type="entry name" value="RsxG_RnfG"/>
    <property type="match status" value="1"/>
</dbReference>
<keyword evidence="11" id="KW-1185">Reference proteome</keyword>
<dbReference type="NCBIfam" id="NF002519">
    <property type="entry name" value="PRK01908.1"/>
    <property type="match status" value="1"/>
</dbReference>
<reference evidence="9 11" key="1">
    <citation type="submission" date="2016-11" db="EMBL/GenBank/DDBJ databases">
        <authorList>
            <person name="Klemetsen T."/>
        </authorList>
    </citation>
    <scope>NUCLEOTIDE SEQUENCE [LARGE SCALE GENOMIC DNA]</scope>
    <source>
        <strain evidence="9">MT 2528</strain>
    </source>
</reference>
<feature type="signal peptide" evidence="7">
    <location>
        <begin position="1"/>
        <end position="24"/>
    </location>
</feature>
<keyword evidence="6" id="KW-1278">Translocase</keyword>
<keyword evidence="6" id="KW-0812">Transmembrane</keyword>
<dbReference type="HOGENOM" id="CLU_077882_1_0_6"/>
<evidence type="ECO:0000313" key="9">
    <source>
        <dbReference type="EMBL" id="SGZ00363.1"/>
    </source>
</evidence>
<dbReference type="Pfam" id="PF04205">
    <property type="entry name" value="FMN_bind"/>
    <property type="match status" value="1"/>
</dbReference>
<comment type="cofactor">
    <cofactor evidence="6">
        <name>FMN</name>
        <dbReference type="ChEBI" id="CHEBI:58210"/>
    </cofactor>
</comment>
<dbReference type="PANTHER" id="PTHR36118">
    <property type="entry name" value="ION-TRANSLOCATING OXIDOREDUCTASE COMPLEX SUBUNIT G"/>
    <property type="match status" value="1"/>
</dbReference>
<dbReference type="GO" id="GO:0005886">
    <property type="term" value="C:plasma membrane"/>
    <property type="evidence" value="ECO:0007669"/>
    <property type="project" value="UniProtKB-SubCell"/>
</dbReference>
<evidence type="ECO:0000313" key="12">
    <source>
        <dbReference type="Proteomes" id="UP000183794"/>
    </source>
</evidence>
<dbReference type="GeneID" id="61298000"/>
<keyword evidence="3 6" id="KW-0285">Flavoprotein</keyword>
<feature type="chain" id="PRO_5015029822" description="Ion-translocating oxidoreductase complex subunit G" evidence="7">
    <location>
        <begin position="25"/>
        <end position="211"/>
    </location>
</feature>
<gene>
    <name evidence="6" type="primary">rnfG</name>
    <name evidence="9" type="ORF">MT2528_4016</name>
    <name evidence="10" type="ORF">NVI5450_3414</name>
</gene>
<name>A0A090IED7_9GAMM</name>
<keyword evidence="1 6" id="KW-0813">Transport</keyword>
<organism evidence="10 12">
    <name type="scientific">Moritella viscosa</name>
    <dbReference type="NCBI Taxonomy" id="80854"/>
    <lineage>
        <taxon>Bacteria</taxon>
        <taxon>Pseudomonadati</taxon>
        <taxon>Pseudomonadota</taxon>
        <taxon>Gammaproteobacteria</taxon>
        <taxon>Alteromonadales</taxon>
        <taxon>Moritellaceae</taxon>
        <taxon>Moritella</taxon>
    </lineage>
</organism>
<feature type="domain" description="FMN-binding" evidence="8">
    <location>
        <begin position="101"/>
        <end position="193"/>
    </location>
</feature>
<dbReference type="EMBL" id="FPLD01000091">
    <property type="protein sequence ID" value="SGZ09066.1"/>
    <property type="molecule type" value="Genomic_DNA"/>
</dbReference>
<evidence type="ECO:0000259" key="8">
    <source>
        <dbReference type="SMART" id="SM00900"/>
    </source>
</evidence>
<dbReference type="AlphaFoldDB" id="A0A090IED7"/>
<evidence type="ECO:0000256" key="5">
    <source>
        <dbReference type="ARBA" id="ARBA00022982"/>
    </source>
</evidence>
<evidence type="ECO:0000256" key="4">
    <source>
        <dbReference type="ARBA" id="ARBA00022643"/>
    </source>
</evidence>
<accession>A0A090IED7</accession>
<evidence type="ECO:0000256" key="6">
    <source>
        <dbReference type="HAMAP-Rule" id="MF_00479"/>
    </source>
</evidence>